<protein>
    <submittedName>
        <fullName evidence="2">Methyltransferase, FkbM family</fullName>
    </submittedName>
</protein>
<dbReference type="Gene3D" id="3.40.50.150">
    <property type="entry name" value="Vaccinia Virus protein VP39"/>
    <property type="match status" value="1"/>
</dbReference>
<dbReference type="EMBL" id="FOUJ01000007">
    <property type="protein sequence ID" value="SFM89228.1"/>
    <property type="molecule type" value="Genomic_DNA"/>
</dbReference>
<gene>
    <name evidence="2" type="ORF">SAMN04488696_2750</name>
</gene>
<dbReference type="Pfam" id="PF05050">
    <property type="entry name" value="Methyltransf_21"/>
    <property type="match status" value="1"/>
</dbReference>
<dbReference type="Proteomes" id="UP000198535">
    <property type="component" value="Unassembled WGS sequence"/>
</dbReference>
<dbReference type="AlphaFoldDB" id="A0A1I4UJU5"/>
<evidence type="ECO:0000313" key="3">
    <source>
        <dbReference type="Proteomes" id="UP000198535"/>
    </source>
</evidence>
<keyword evidence="2" id="KW-0808">Transferase</keyword>
<dbReference type="SUPFAM" id="SSF53335">
    <property type="entry name" value="S-adenosyl-L-methionine-dependent methyltransferases"/>
    <property type="match status" value="1"/>
</dbReference>
<dbReference type="GO" id="GO:0032259">
    <property type="term" value="P:methylation"/>
    <property type="evidence" value="ECO:0007669"/>
    <property type="project" value="UniProtKB-KW"/>
</dbReference>
<dbReference type="PANTHER" id="PTHR36973:SF4">
    <property type="entry name" value="NODULATION PROTEIN"/>
    <property type="match status" value="1"/>
</dbReference>
<keyword evidence="3" id="KW-1185">Reference proteome</keyword>
<dbReference type="STRING" id="487685.SAMN04488696_2750"/>
<proteinExistence type="predicted"/>
<organism evidence="2 3">
    <name type="scientific">Methanolobus profundi</name>
    <dbReference type="NCBI Taxonomy" id="487685"/>
    <lineage>
        <taxon>Archaea</taxon>
        <taxon>Methanobacteriati</taxon>
        <taxon>Methanobacteriota</taxon>
        <taxon>Stenosarchaea group</taxon>
        <taxon>Methanomicrobia</taxon>
        <taxon>Methanosarcinales</taxon>
        <taxon>Methanosarcinaceae</taxon>
        <taxon>Methanolobus</taxon>
    </lineage>
</organism>
<reference evidence="3" key="1">
    <citation type="submission" date="2016-10" db="EMBL/GenBank/DDBJ databases">
        <authorList>
            <person name="Varghese N."/>
            <person name="Submissions S."/>
        </authorList>
    </citation>
    <scope>NUCLEOTIDE SEQUENCE [LARGE SCALE GENOMIC DNA]</scope>
    <source>
        <strain evidence="3">Mob M</strain>
    </source>
</reference>
<dbReference type="InterPro" id="IPR006342">
    <property type="entry name" value="FkbM_mtfrase"/>
</dbReference>
<dbReference type="InterPro" id="IPR053188">
    <property type="entry name" value="FkbM_Methyltransferase"/>
</dbReference>
<name>A0A1I4UJU5_9EURY</name>
<dbReference type="InterPro" id="IPR029063">
    <property type="entry name" value="SAM-dependent_MTases_sf"/>
</dbReference>
<dbReference type="PANTHER" id="PTHR36973">
    <property type="entry name" value="SLL1456 PROTEIN-RELATED"/>
    <property type="match status" value="1"/>
</dbReference>
<evidence type="ECO:0000259" key="1">
    <source>
        <dbReference type="Pfam" id="PF05050"/>
    </source>
</evidence>
<dbReference type="NCBIfam" id="TIGR01444">
    <property type="entry name" value="fkbM_fam"/>
    <property type="match status" value="1"/>
</dbReference>
<dbReference type="GO" id="GO:0008171">
    <property type="term" value="F:O-methyltransferase activity"/>
    <property type="evidence" value="ECO:0007669"/>
    <property type="project" value="TreeGrafter"/>
</dbReference>
<feature type="domain" description="Methyltransferase FkbM" evidence="1">
    <location>
        <begin position="63"/>
        <end position="226"/>
    </location>
</feature>
<keyword evidence="2" id="KW-0489">Methyltransferase</keyword>
<sequence>MRKFTNNLHSFIEKITGTSIYVKLGIYKTKKIKYAPKFSASYLALIADYIDRIATFKPSNIFEIGANYGQDAEFLRKRFGLENSDVYIFEPHPEIIAEAERYFSFNCYPLAISDKNEKITFHAIKLESSNTGISSLKKHKFNKEDDYFDVEVETIRMDDFFEINNIDEIDFLKIDVEGAAYEVLNGFGNELKRVKAIQLESEYIPIWVGQKTWTHISNMLLDNDFQLIHFELQEDGIQSDSFWIQKKFVNHQIYDISTQKWHQENI</sequence>
<evidence type="ECO:0000313" key="2">
    <source>
        <dbReference type="EMBL" id="SFM89228.1"/>
    </source>
</evidence>
<accession>A0A1I4UJU5</accession>